<keyword evidence="4 5" id="KW-0408">Iron</keyword>
<organism evidence="8 9">
    <name type="scientific">Tetracentron sinense</name>
    <name type="common">Spur-leaf</name>
    <dbReference type="NCBI Taxonomy" id="13715"/>
    <lineage>
        <taxon>Eukaryota</taxon>
        <taxon>Viridiplantae</taxon>
        <taxon>Streptophyta</taxon>
        <taxon>Embryophyta</taxon>
        <taxon>Tracheophyta</taxon>
        <taxon>Spermatophyta</taxon>
        <taxon>Magnoliopsida</taxon>
        <taxon>Trochodendrales</taxon>
        <taxon>Trochodendraceae</taxon>
        <taxon>Tetracentron</taxon>
    </lineage>
</organism>
<comment type="caution">
    <text evidence="8">The sequence shown here is derived from an EMBL/GenBank/DDBJ whole genome shotgun (WGS) entry which is preliminary data.</text>
</comment>
<protein>
    <recommendedName>
        <fullName evidence="10">Cytochrome P450</fullName>
    </recommendedName>
</protein>
<sequence>MSSSHLKKRAKIPRQSLLICGVLPTGHTIPIQLPMVSLSQFLYTAVAGLFVLLIILYYLLERPRTTKSSNSKKTAPLAAGAWPLIGHAHLLAGKELPHKTLGTMAEKYGPAFTIKLGVHRALVVSSCEVAKECFTTLDIVFSSRPKTVGFKHMGYNYAMFGAAPYGPYWRELRKIATLELLSNRRLEMLKHVRVSELDMSIKELYELCTKKKNNSGPVLVEMKRWFGDLTFNVSVRMVSGKRYFGSGACEGEEARRYQKAMREFFHLLGLFVVSDALPFLGWLDVGGYERAMKRAAKELDCLLQGWLEEHRLKRLSGEAEGDHDFIDVMLSILEDAKLSEYDADTINKSTSLALIVGGTDTTMVTLTWALSLLLNNRHVLRKAMDELNVYVGKDRNVEESDIKNLVYLQAIVKETLRLYPAAPLSGPRLAREDCTVAGYHVREGTRLIVNLWKIQQDPRTWSDPTEFQPERFLTTHMNMDVRGQHFEFFPFGSGRRACPGISFAIQVVHLALARLLHAFEIATPSDAHVDMSESPGLTNLKATPLEVLLTPRLPSELY</sequence>
<evidence type="ECO:0000256" key="5">
    <source>
        <dbReference type="PIRSR" id="PIRSR602401-1"/>
    </source>
</evidence>
<dbReference type="Gene3D" id="1.10.630.10">
    <property type="entry name" value="Cytochrome P450"/>
    <property type="match status" value="1"/>
</dbReference>
<dbReference type="InterPro" id="IPR017972">
    <property type="entry name" value="Cyt_P450_CS"/>
</dbReference>
<dbReference type="PANTHER" id="PTHR47947">
    <property type="entry name" value="CYTOCHROME P450 82C3-RELATED"/>
    <property type="match status" value="1"/>
</dbReference>
<evidence type="ECO:0000256" key="3">
    <source>
        <dbReference type="ARBA" id="ARBA00023002"/>
    </source>
</evidence>
<keyword evidence="9" id="KW-1185">Reference proteome</keyword>
<evidence type="ECO:0000313" key="9">
    <source>
        <dbReference type="Proteomes" id="UP000655225"/>
    </source>
</evidence>
<evidence type="ECO:0000256" key="2">
    <source>
        <dbReference type="ARBA" id="ARBA00022723"/>
    </source>
</evidence>
<reference evidence="8 9" key="1">
    <citation type="submission" date="2020-04" db="EMBL/GenBank/DDBJ databases">
        <title>Plant Genome Project.</title>
        <authorList>
            <person name="Zhang R.-G."/>
        </authorList>
    </citation>
    <scope>NUCLEOTIDE SEQUENCE [LARGE SCALE GENOMIC DNA]</scope>
    <source>
        <strain evidence="8">YNK0</strain>
        <tissue evidence="8">Leaf</tissue>
    </source>
</reference>
<dbReference type="CDD" id="cd20654">
    <property type="entry name" value="CYP82"/>
    <property type="match status" value="1"/>
</dbReference>
<keyword evidence="2 5" id="KW-0479">Metal-binding</keyword>
<accession>A0A834ZE64</accession>
<dbReference type="SUPFAM" id="SSF48264">
    <property type="entry name" value="Cytochrome P450"/>
    <property type="match status" value="1"/>
</dbReference>
<dbReference type="OrthoDB" id="2789670at2759"/>
<dbReference type="InterPro" id="IPR036396">
    <property type="entry name" value="Cyt_P450_sf"/>
</dbReference>
<dbReference type="GO" id="GO:0004497">
    <property type="term" value="F:monooxygenase activity"/>
    <property type="evidence" value="ECO:0007669"/>
    <property type="project" value="UniProtKB-KW"/>
</dbReference>
<keyword evidence="7" id="KW-1133">Transmembrane helix</keyword>
<evidence type="ECO:0000256" key="7">
    <source>
        <dbReference type="SAM" id="Phobius"/>
    </source>
</evidence>
<dbReference type="Pfam" id="PF00067">
    <property type="entry name" value="p450"/>
    <property type="match status" value="1"/>
</dbReference>
<dbReference type="GO" id="GO:0020037">
    <property type="term" value="F:heme binding"/>
    <property type="evidence" value="ECO:0007669"/>
    <property type="project" value="InterPro"/>
</dbReference>
<gene>
    <name evidence="8" type="ORF">HHK36_009999</name>
</gene>
<dbReference type="OMA" id="VVELNRW"/>
<dbReference type="EMBL" id="JABCRI010000006">
    <property type="protein sequence ID" value="KAF8405101.1"/>
    <property type="molecule type" value="Genomic_DNA"/>
</dbReference>
<evidence type="ECO:0000256" key="6">
    <source>
        <dbReference type="RuleBase" id="RU000461"/>
    </source>
</evidence>
<feature type="binding site" description="axial binding residue" evidence="5">
    <location>
        <position position="498"/>
    </location>
    <ligand>
        <name>heme</name>
        <dbReference type="ChEBI" id="CHEBI:30413"/>
    </ligand>
    <ligandPart>
        <name>Fe</name>
        <dbReference type="ChEBI" id="CHEBI:18248"/>
    </ligandPart>
</feature>
<proteinExistence type="inferred from homology"/>
<evidence type="ECO:0000313" key="8">
    <source>
        <dbReference type="EMBL" id="KAF8405101.1"/>
    </source>
</evidence>
<keyword evidence="6" id="KW-0503">Monooxygenase</keyword>
<dbReference type="AlphaFoldDB" id="A0A834ZE64"/>
<dbReference type="GO" id="GO:0016705">
    <property type="term" value="F:oxidoreductase activity, acting on paired donors, with incorporation or reduction of molecular oxygen"/>
    <property type="evidence" value="ECO:0007669"/>
    <property type="project" value="InterPro"/>
</dbReference>
<keyword evidence="7" id="KW-0472">Membrane</keyword>
<dbReference type="InterPro" id="IPR050651">
    <property type="entry name" value="Plant_Cytochrome_P450_Monoox"/>
</dbReference>
<keyword evidence="3 6" id="KW-0560">Oxidoreductase</keyword>
<feature type="transmembrane region" description="Helical" evidence="7">
    <location>
        <begin position="264"/>
        <end position="283"/>
    </location>
</feature>
<dbReference type="Proteomes" id="UP000655225">
    <property type="component" value="Unassembled WGS sequence"/>
</dbReference>
<dbReference type="GO" id="GO:0005506">
    <property type="term" value="F:iron ion binding"/>
    <property type="evidence" value="ECO:0007669"/>
    <property type="project" value="InterPro"/>
</dbReference>
<dbReference type="FunFam" id="1.10.630.10:FF:000026">
    <property type="entry name" value="Cytochrome P450 82C4"/>
    <property type="match status" value="1"/>
</dbReference>
<keyword evidence="1 5" id="KW-0349">Heme</keyword>
<comment type="similarity">
    <text evidence="6">Belongs to the cytochrome P450 family.</text>
</comment>
<name>A0A834ZE64_TETSI</name>
<evidence type="ECO:0000256" key="4">
    <source>
        <dbReference type="ARBA" id="ARBA00023004"/>
    </source>
</evidence>
<dbReference type="PRINTS" id="PR00463">
    <property type="entry name" value="EP450I"/>
</dbReference>
<feature type="transmembrane region" description="Helical" evidence="7">
    <location>
        <begin position="352"/>
        <end position="374"/>
    </location>
</feature>
<dbReference type="PRINTS" id="PR00385">
    <property type="entry name" value="P450"/>
</dbReference>
<dbReference type="PROSITE" id="PS00086">
    <property type="entry name" value="CYTOCHROME_P450"/>
    <property type="match status" value="1"/>
</dbReference>
<dbReference type="PANTHER" id="PTHR47947:SF39">
    <property type="entry name" value="CYTOCHROME P450"/>
    <property type="match status" value="1"/>
</dbReference>
<dbReference type="InterPro" id="IPR002401">
    <property type="entry name" value="Cyt_P450_E_grp-I"/>
</dbReference>
<keyword evidence="7" id="KW-0812">Transmembrane</keyword>
<feature type="transmembrane region" description="Helical" evidence="7">
    <location>
        <begin position="38"/>
        <end position="60"/>
    </location>
</feature>
<comment type="cofactor">
    <cofactor evidence="5">
        <name>heme</name>
        <dbReference type="ChEBI" id="CHEBI:30413"/>
    </cofactor>
</comment>
<evidence type="ECO:0000256" key="1">
    <source>
        <dbReference type="ARBA" id="ARBA00022617"/>
    </source>
</evidence>
<evidence type="ECO:0008006" key="10">
    <source>
        <dbReference type="Google" id="ProtNLM"/>
    </source>
</evidence>
<dbReference type="InterPro" id="IPR001128">
    <property type="entry name" value="Cyt_P450"/>
</dbReference>